<dbReference type="InterPro" id="IPR010982">
    <property type="entry name" value="Lambda_DNA-bd_dom_sf"/>
</dbReference>
<feature type="domain" description="HTH cro/C1-type" evidence="1">
    <location>
        <begin position="24"/>
        <end position="65"/>
    </location>
</feature>
<dbReference type="Proteomes" id="UP000078316">
    <property type="component" value="Unassembled WGS sequence"/>
</dbReference>
<dbReference type="Pfam" id="PF07022">
    <property type="entry name" value="Phage_CI_repr"/>
    <property type="match status" value="1"/>
</dbReference>
<dbReference type="InterPro" id="IPR010744">
    <property type="entry name" value="Phage_CI_N"/>
</dbReference>
<reference evidence="2 3" key="1">
    <citation type="submission" date="2016-04" db="EMBL/GenBank/DDBJ databases">
        <authorList>
            <person name="Evans L.H."/>
            <person name="Alamgir A."/>
            <person name="Owens N."/>
            <person name="Weber N.D."/>
            <person name="Virtaneva K."/>
            <person name="Barbian K."/>
            <person name="Babar A."/>
            <person name="Rosenke K."/>
        </authorList>
    </citation>
    <scope>NUCLEOTIDE SEQUENCE [LARGE SCALE GENOMIC DNA]</scope>
    <source>
        <strain evidence="2 3">PMB02</strain>
    </source>
</reference>
<comment type="caution">
    <text evidence="2">The sequence shown here is derived from an EMBL/GenBank/DDBJ whole genome shotgun (WGS) entry which is preliminary data.</text>
</comment>
<name>A0A179SLA3_9HYPH</name>
<dbReference type="RefSeq" id="WP_048437348.1">
    <property type="nucleotide sequence ID" value="NZ_LWHQ01000006.1"/>
</dbReference>
<dbReference type="InterPro" id="IPR001387">
    <property type="entry name" value="Cro/C1-type_HTH"/>
</dbReference>
<sequence>MSRDHARGKRIREAIAQKNVTKNQALAAELDVSAAAVSRWQSGGHLSLESACALAERLDVSLDWLLLGRGTIDWHRDDALSPSELQHVMTLRKHTQSVRALIVNLLEEIPARP</sequence>
<dbReference type="SMART" id="SM00530">
    <property type="entry name" value="HTH_XRE"/>
    <property type="match status" value="1"/>
</dbReference>
<dbReference type="EMBL" id="LWHQ01000006">
    <property type="protein sequence ID" value="OAS27273.1"/>
    <property type="molecule type" value="Genomic_DNA"/>
</dbReference>
<protein>
    <submittedName>
        <fullName evidence="2">Transcriptional regulator</fullName>
    </submittedName>
</protein>
<dbReference type="AlphaFoldDB" id="A0A179SLA3"/>
<proteinExistence type="predicted"/>
<evidence type="ECO:0000313" key="2">
    <source>
        <dbReference type="EMBL" id="OAS27273.1"/>
    </source>
</evidence>
<dbReference type="CDD" id="cd00093">
    <property type="entry name" value="HTH_XRE"/>
    <property type="match status" value="1"/>
</dbReference>
<dbReference type="SUPFAM" id="SSF47413">
    <property type="entry name" value="lambda repressor-like DNA-binding domains"/>
    <property type="match status" value="1"/>
</dbReference>
<evidence type="ECO:0000313" key="3">
    <source>
        <dbReference type="Proteomes" id="UP000078316"/>
    </source>
</evidence>
<evidence type="ECO:0000259" key="1">
    <source>
        <dbReference type="PROSITE" id="PS50943"/>
    </source>
</evidence>
<accession>A0A179SLA3</accession>
<dbReference type="GO" id="GO:0003677">
    <property type="term" value="F:DNA binding"/>
    <property type="evidence" value="ECO:0007669"/>
    <property type="project" value="InterPro"/>
</dbReference>
<dbReference type="PROSITE" id="PS50943">
    <property type="entry name" value="HTH_CROC1"/>
    <property type="match status" value="1"/>
</dbReference>
<dbReference type="OrthoDB" id="6889573at2"/>
<dbReference type="Gene3D" id="1.10.260.40">
    <property type="entry name" value="lambda repressor-like DNA-binding domains"/>
    <property type="match status" value="1"/>
</dbReference>
<dbReference type="GO" id="GO:0045892">
    <property type="term" value="P:negative regulation of DNA-templated transcription"/>
    <property type="evidence" value="ECO:0007669"/>
    <property type="project" value="InterPro"/>
</dbReference>
<gene>
    <name evidence="2" type="ORF">A5481_02285</name>
</gene>
<organism evidence="2 3">
    <name type="scientific">Methylobacterium platani</name>
    <dbReference type="NCBI Taxonomy" id="427683"/>
    <lineage>
        <taxon>Bacteria</taxon>
        <taxon>Pseudomonadati</taxon>
        <taxon>Pseudomonadota</taxon>
        <taxon>Alphaproteobacteria</taxon>
        <taxon>Hyphomicrobiales</taxon>
        <taxon>Methylobacteriaceae</taxon>
        <taxon>Methylobacterium</taxon>
    </lineage>
</organism>